<evidence type="ECO:0000256" key="1">
    <source>
        <dbReference type="ARBA" id="ARBA00001933"/>
    </source>
</evidence>
<dbReference type="NCBIfam" id="NF005815">
    <property type="entry name" value="PRK07681.1"/>
    <property type="match status" value="1"/>
</dbReference>
<dbReference type="PANTHER" id="PTHR42832:SF3">
    <property type="entry name" value="L-GLUTAMINE--4-(METHYLSULFANYL)-2-OXOBUTANOATE AMINOTRANSFERASE"/>
    <property type="match status" value="1"/>
</dbReference>
<protein>
    <recommendedName>
        <fullName evidence="4">Aminotransferase</fullName>
        <ecNumber evidence="4">2.6.1.-</ecNumber>
    </recommendedName>
</protein>
<dbReference type="GO" id="GO:0030170">
    <property type="term" value="F:pyridoxal phosphate binding"/>
    <property type="evidence" value="ECO:0007669"/>
    <property type="project" value="InterPro"/>
</dbReference>
<proteinExistence type="inferred from homology"/>
<sequence length="393" mass="44266">MKITLSNKMNDFKPLIFSELAKYKKQKLQEGKNLIDLSIGSPDLPPPEFVMNELQKNVQDPSQYGYTLTGIEELHQAIADYYNRQFDVPLQADDEVLMVMGSQDGLVHLPMVLTNPGDTILVPDPGYTAYHAGISLAGATPYKMPLKEENQFLPDFDKIPKEVREKAKLMILNFPGNPVPTLATKEFFEKTVQFAKENQILVIHDFAYSELYYEEKPMSFLSIEGAKDVGVEFNSLSKSFNMAGCRIGYIVGNQQIVNGLDRLKSNLDYGIFLPIQKAATLALQNSAEFTEQLREIYKKRRVLFISGLNELGWKVESPNASMFIWAKVPKPFTSTDFAYKLMDEAGIVVTPGNAFGKEGEGYVRIALTQSEEVLEKAVSRLKEIKLFSNNENN</sequence>
<comment type="similarity">
    <text evidence="4">Belongs to the class-I pyridoxal-phosphate-dependent aminotransferase family.</text>
</comment>
<dbReference type="PROSITE" id="PS00105">
    <property type="entry name" value="AA_TRANSFER_CLASS_1"/>
    <property type="match status" value="1"/>
</dbReference>
<dbReference type="SUPFAM" id="SSF53383">
    <property type="entry name" value="PLP-dependent transferases"/>
    <property type="match status" value="1"/>
</dbReference>
<dbReference type="InterPro" id="IPR050881">
    <property type="entry name" value="LL-DAP_aminotransferase"/>
</dbReference>
<dbReference type="Gene3D" id="3.40.640.10">
    <property type="entry name" value="Type I PLP-dependent aspartate aminotransferase-like (Major domain)"/>
    <property type="match status" value="1"/>
</dbReference>
<evidence type="ECO:0000256" key="2">
    <source>
        <dbReference type="ARBA" id="ARBA00022576"/>
    </source>
</evidence>
<dbReference type="InterPro" id="IPR004838">
    <property type="entry name" value="NHTrfase_class1_PyrdxlP-BS"/>
</dbReference>
<dbReference type="Gene3D" id="3.90.1150.10">
    <property type="entry name" value="Aspartate Aminotransferase, domain 1"/>
    <property type="match status" value="1"/>
</dbReference>
<dbReference type="CDD" id="cd00609">
    <property type="entry name" value="AAT_like"/>
    <property type="match status" value="1"/>
</dbReference>
<dbReference type="AlphaFoldDB" id="A0A285CPN8"/>
<feature type="domain" description="Aminotransferase class I/classII large" evidence="5">
    <location>
        <begin position="33"/>
        <end position="381"/>
    </location>
</feature>
<evidence type="ECO:0000259" key="5">
    <source>
        <dbReference type="Pfam" id="PF00155"/>
    </source>
</evidence>
<dbReference type="PANTHER" id="PTHR42832">
    <property type="entry name" value="AMINO ACID AMINOTRANSFERASE"/>
    <property type="match status" value="1"/>
</dbReference>
<dbReference type="InterPro" id="IPR015422">
    <property type="entry name" value="PyrdxlP-dep_Trfase_small"/>
</dbReference>
<evidence type="ECO:0000256" key="3">
    <source>
        <dbReference type="ARBA" id="ARBA00022679"/>
    </source>
</evidence>
<comment type="cofactor">
    <cofactor evidence="1 4">
        <name>pyridoxal 5'-phosphate</name>
        <dbReference type="ChEBI" id="CHEBI:597326"/>
    </cofactor>
</comment>
<dbReference type="GO" id="GO:0008483">
    <property type="term" value="F:transaminase activity"/>
    <property type="evidence" value="ECO:0007669"/>
    <property type="project" value="UniProtKB-KW"/>
</dbReference>
<dbReference type="Proteomes" id="UP000219546">
    <property type="component" value="Unassembled WGS sequence"/>
</dbReference>
<dbReference type="InterPro" id="IPR015421">
    <property type="entry name" value="PyrdxlP-dep_Trfase_major"/>
</dbReference>
<keyword evidence="7" id="KW-1185">Reference proteome</keyword>
<keyword evidence="2 4" id="KW-0032">Aminotransferase</keyword>
<dbReference type="Pfam" id="PF00155">
    <property type="entry name" value="Aminotran_1_2"/>
    <property type="match status" value="1"/>
</dbReference>
<keyword evidence="3 4" id="KW-0808">Transferase</keyword>
<name>A0A285CPN8_9BACI</name>
<dbReference type="InterPro" id="IPR015424">
    <property type="entry name" value="PyrdxlP-dep_Trfase"/>
</dbReference>
<reference evidence="6 7" key="1">
    <citation type="submission" date="2017-08" db="EMBL/GenBank/DDBJ databases">
        <authorList>
            <person name="de Groot N.N."/>
        </authorList>
    </citation>
    <scope>NUCLEOTIDE SEQUENCE [LARGE SCALE GENOMIC DNA]</scope>
    <source>
        <strain evidence="6 7">JC228</strain>
    </source>
</reference>
<gene>
    <name evidence="6" type="ORF">SAMN05877753_103110</name>
</gene>
<evidence type="ECO:0000313" key="6">
    <source>
        <dbReference type="EMBL" id="SNX69550.1"/>
    </source>
</evidence>
<evidence type="ECO:0000313" key="7">
    <source>
        <dbReference type="Proteomes" id="UP000219546"/>
    </source>
</evidence>
<dbReference type="EC" id="2.6.1.-" evidence="4"/>
<evidence type="ECO:0000256" key="4">
    <source>
        <dbReference type="RuleBase" id="RU000481"/>
    </source>
</evidence>
<dbReference type="RefSeq" id="WP_097158051.1">
    <property type="nucleotide sequence ID" value="NZ_JBEPMQ010000002.1"/>
</dbReference>
<dbReference type="EMBL" id="OAOP01000003">
    <property type="protein sequence ID" value="SNX69550.1"/>
    <property type="molecule type" value="Genomic_DNA"/>
</dbReference>
<organism evidence="6 7">
    <name type="scientific">Bacillus oleivorans</name>
    <dbReference type="NCBI Taxonomy" id="1448271"/>
    <lineage>
        <taxon>Bacteria</taxon>
        <taxon>Bacillati</taxon>
        <taxon>Bacillota</taxon>
        <taxon>Bacilli</taxon>
        <taxon>Bacillales</taxon>
        <taxon>Bacillaceae</taxon>
        <taxon>Bacillus</taxon>
    </lineage>
</organism>
<dbReference type="OrthoDB" id="9802328at2"/>
<accession>A0A285CPN8</accession>
<dbReference type="InterPro" id="IPR004839">
    <property type="entry name" value="Aminotransferase_I/II_large"/>
</dbReference>